<dbReference type="EMBL" id="BJXR01000023">
    <property type="protein sequence ID" value="GEN07280.1"/>
    <property type="molecule type" value="Genomic_DNA"/>
</dbReference>
<organism evidence="3 6">
    <name type="scientific">Myxococcus fulvus</name>
    <dbReference type="NCBI Taxonomy" id="33"/>
    <lineage>
        <taxon>Bacteria</taxon>
        <taxon>Pseudomonadati</taxon>
        <taxon>Myxococcota</taxon>
        <taxon>Myxococcia</taxon>
        <taxon>Myxococcales</taxon>
        <taxon>Cystobacterineae</taxon>
        <taxon>Myxococcaceae</taxon>
        <taxon>Myxococcus</taxon>
    </lineage>
</organism>
<dbReference type="EMBL" id="FOIB01000004">
    <property type="protein sequence ID" value="SET96457.1"/>
    <property type="molecule type" value="Genomic_DNA"/>
</dbReference>
<dbReference type="Gene3D" id="3.90.1300.10">
    <property type="entry name" value="Amidase signature (AS) domain"/>
    <property type="match status" value="1"/>
</dbReference>
<dbReference type="PANTHER" id="PTHR11895">
    <property type="entry name" value="TRANSAMIDASE"/>
    <property type="match status" value="1"/>
</dbReference>
<dbReference type="Proteomes" id="UP000321514">
    <property type="component" value="Unassembled WGS sequence"/>
</dbReference>
<reference evidence="3 6" key="2">
    <citation type="submission" date="2019-07" db="EMBL/GenBank/DDBJ databases">
        <title>Whole genome shotgun sequence of Myxococcus fulvus NBRC 100333.</title>
        <authorList>
            <person name="Hosoyama A."/>
            <person name="Uohara A."/>
            <person name="Ohji S."/>
            <person name="Ichikawa N."/>
        </authorList>
    </citation>
    <scope>NUCLEOTIDE SEQUENCE [LARGE SCALE GENOMIC DNA]</scope>
    <source>
        <strain evidence="3 6">NBRC 100333</strain>
    </source>
</reference>
<reference evidence="4 5" key="1">
    <citation type="submission" date="2016-10" db="EMBL/GenBank/DDBJ databases">
        <authorList>
            <person name="Varghese N."/>
            <person name="Submissions S."/>
        </authorList>
    </citation>
    <scope>NUCLEOTIDE SEQUENCE [LARGE SCALE GENOMIC DNA]</scope>
    <source>
        <strain evidence="4 5">DSM 16525</strain>
    </source>
</reference>
<dbReference type="STRING" id="1334629.MFUL124B02_36945"/>
<proteinExistence type="inferred from homology"/>
<evidence type="ECO:0000313" key="4">
    <source>
        <dbReference type="EMBL" id="SET96457.1"/>
    </source>
</evidence>
<evidence type="ECO:0000313" key="5">
    <source>
        <dbReference type="Proteomes" id="UP000183760"/>
    </source>
</evidence>
<keyword evidence="3" id="KW-0378">Hydrolase</keyword>
<dbReference type="SUPFAM" id="SSF75304">
    <property type="entry name" value="Amidase signature (AS) enzymes"/>
    <property type="match status" value="1"/>
</dbReference>
<feature type="domain" description="Amidase" evidence="2">
    <location>
        <begin position="25"/>
        <end position="453"/>
    </location>
</feature>
<dbReference type="InterPro" id="IPR036928">
    <property type="entry name" value="AS_sf"/>
</dbReference>
<evidence type="ECO:0000313" key="3">
    <source>
        <dbReference type="EMBL" id="GEN07280.1"/>
    </source>
</evidence>
<dbReference type="Pfam" id="PF01425">
    <property type="entry name" value="Amidase"/>
    <property type="match status" value="1"/>
</dbReference>
<dbReference type="InterPro" id="IPR023631">
    <property type="entry name" value="Amidase_dom"/>
</dbReference>
<dbReference type="PROSITE" id="PS00571">
    <property type="entry name" value="AMIDASES"/>
    <property type="match status" value="1"/>
</dbReference>
<dbReference type="PANTHER" id="PTHR11895:SF7">
    <property type="entry name" value="GLUTAMYL-TRNA(GLN) AMIDOTRANSFERASE SUBUNIT A, MITOCHONDRIAL"/>
    <property type="match status" value="1"/>
</dbReference>
<protein>
    <submittedName>
        <fullName evidence="3">6-aminohexanoate-cyclic-dimer hydrolase</fullName>
    </submittedName>
    <submittedName>
        <fullName evidence="4">Amidase</fullName>
    </submittedName>
</protein>
<name>A0A511SZE5_MYXFU</name>
<evidence type="ECO:0000313" key="6">
    <source>
        <dbReference type="Proteomes" id="UP000321514"/>
    </source>
</evidence>
<dbReference type="AlphaFoldDB" id="A0A511SZE5"/>
<dbReference type="InterPro" id="IPR020556">
    <property type="entry name" value="Amidase_CS"/>
</dbReference>
<dbReference type="Proteomes" id="UP000183760">
    <property type="component" value="Unassembled WGS sequence"/>
</dbReference>
<accession>A0A511SZE5</accession>
<evidence type="ECO:0000256" key="1">
    <source>
        <dbReference type="ARBA" id="ARBA00009199"/>
    </source>
</evidence>
<gene>
    <name evidence="3" type="ORF">MFU01_23170</name>
    <name evidence="4" type="ORF">SAMN05443572_10497</name>
</gene>
<dbReference type="RefSeq" id="WP_074953195.1">
    <property type="nucleotide sequence ID" value="NZ_BJXR01000023.1"/>
</dbReference>
<sequence length="475" mass="50699">MDPFISLDATAQADLVRRREVTPLELVDAAISRIERCNPRLNAVVQTQFETARLRAKTPLPEGPFTGVPFLLKDLLAAQEGYPLTFGSRFAKDFVPGHDSELVKRYLRAGLVVLGKTNTSELGLLPTTEGSLHGPCRNPWDVTRTPGGSSGGAAAAVASGMVPFAHASDGGGSIRIPASACGLFGLKPSRGRNPTGPELADSVHWLIGEHALTRTVRDSAALLDATEGPDLGAPYHAPPKARPYALEVGAPPGRLRIGLTLRNAVGAPVHPECLSAVVATAKRLEGLGHSVLEGNLQIPGDDTLGQHFMTAWACGVVNTVEGLSRRLGRAPSSEDFEPFTWALYQHGLSQGLSAYLHAQMEILRFGRVFARHFEDVDVWLLPTVTEPAPVLGTFASAPDAPLAPLFRAAGFTPYCPMANMAGNPAMSVPLHWSPEGLPVGVQFIARFGDEATLFRLASQLEAAHPWTHRRPSVFG</sequence>
<keyword evidence="5" id="KW-1185">Reference proteome</keyword>
<dbReference type="GO" id="GO:0016787">
    <property type="term" value="F:hydrolase activity"/>
    <property type="evidence" value="ECO:0007669"/>
    <property type="project" value="UniProtKB-KW"/>
</dbReference>
<comment type="similarity">
    <text evidence="1">Belongs to the amidase family.</text>
</comment>
<evidence type="ECO:0000259" key="2">
    <source>
        <dbReference type="Pfam" id="PF01425"/>
    </source>
</evidence>
<dbReference type="OrthoDB" id="9811471at2"/>
<dbReference type="InterPro" id="IPR000120">
    <property type="entry name" value="Amidase"/>
</dbReference>
<comment type="caution">
    <text evidence="3">The sequence shown here is derived from an EMBL/GenBank/DDBJ whole genome shotgun (WGS) entry which is preliminary data.</text>
</comment>